<dbReference type="AlphaFoldDB" id="A0A6A5QMV9"/>
<evidence type="ECO:0000313" key="1">
    <source>
        <dbReference type="EMBL" id="KAF1915824.1"/>
    </source>
</evidence>
<name>A0A6A5QMV9_AMPQU</name>
<keyword evidence="2" id="KW-1185">Reference proteome</keyword>
<accession>A0A6A5QMV9</accession>
<sequence>MPLEALEYIVEEDRANLQDMNEICPRSDVVSDFLPAFVPTLAMLKRMESASELEQARLKYECVCVQCINGFISPRMRLSLLKTREFHNDLRNMLERAELGANFVSSAEKSMEHVPRSAQEALSIDLALCRGFVDAFQTFGVFLQGNVISSEKHIIERVLKNALRYMHTEKQSGSNSAVGSVIFKLAMNDDLIAGFGTRKQCAELQAGLRAYTIVARISTMPSSVVFVDIIVA</sequence>
<evidence type="ECO:0000313" key="2">
    <source>
        <dbReference type="Proteomes" id="UP000800096"/>
    </source>
</evidence>
<gene>
    <name evidence="1" type="ORF">BDU57DRAFT_573177</name>
</gene>
<reference evidence="1" key="1">
    <citation type="journal article" date="2020" name="Stud. Mycol.">
        <title>101 Dothideomycetes genomes: a test case for predicting lifestyles and emergence of pathogens.</title>
        <authorList>
            <person name="Haridas S."/>
            <person name="Albert R."/>
            <person name="Binder M."/>
            <person name="Bloem J."/>
            <person name="Labutti K."/>
            <person name="Salamov A."/>
            <person name="Andreopoulos B."/>
            <person name="Baker S."/>
            <person name="Barry K."/>
            <person name="Bills G."/>
            <person name="Bluhm B."/>
            <person name="Cannon C."/>
            <person name="Castanera R."/>
            <person name="Culley D."/>
            <person name="Daum C."/>
            <person name="Ezra D."/>
            <person name="Gonzalez J."/>
            <person name="Henrissat B."/>
            <person name="Kuo A."/>
            <person name="Liang C."/>
            <person name="Lipzen A."/>
            <person name="Lutzoni F."/>
            <person name="Magnuson J."/>
            <person name="Mondo S."/>
            <person name="Nolan M."/>
            <person name="Ohm R."/>
            <person name="Pangilinan J."/>
            <person name="Park H.-J."/>
            <person name="Ramirez L."/>
            <person name="Alfaro M."/>
            <person name="Sun H."/>
            <person name="Tritt A."/>
            <person name="Yoshinaga Y."/>
            <person name="Zwiers L.-H."/>
            <person name="Turgeon B."/>
            <person name="Goodwin S."/>
            <person name="Spatafora J."/>
            <person name="Crous P."/>
            <person name="Grigoriev I."/>
        </authorList>
    </citation>
    <scope>NUCLEOTIDE SEQUENCE</scope>
    <source>
        <strain evidence="1">HMLAC05119</strain>
    </source>
</reference>
<protein>
    <submittedName>
        <fullName evidence="1">Uncharacterized protein</fullName>
    </submittedName>
</protein>
<proteinExistence type="predicted"/>
<organism evidence="1 2">
    <name type="scientific">Ampelomyces quisqualis</name>
    <name type="common">Powdery mildew agent</name>
    <dbReference type="NCBI Taxonomy" id="50730"/>
    <lineage>
        <taxon>Eukaryota</taxon>
        <taxon>Fungi</taxon>
        <taxon>Dikarya</taxon>
        <taxon>Ascomycota</taxon>
        <taxon>Pezizomycotina</taxon>
        <taxon>Dothideomycetes</taxon>
        <taxon>Pleosporomycetidae</taxon>
        <taxon>Pleosporales</taxon>
        <taxon>Pleosporineae</taxon>
        <taxon>Phaeosphaeriaceae</taxon>
        <taxon>Ampelomyces</taxon>
    </lineage>
</organism>
<dbReference type="Proteomes" id="UP000800096">
    <property type="component" value="Unassembled WGS sequence"/>
</dbReference>
<dbReference type="EMBL" id="ML979135">
    <property type="protein sequence ID" value="KAF1915824.1"/>
    <property type="molecule type" value="Genomic_DNA"/>
</dbReference>
<dbReference type="OrthoDB" id="3919855at2759"/>